<dbReference type="AlphaFoldDB" id="A0A1I2D8T3"/>
<feature type="active site" description="Charge relay system" evidence="5">
    <location>
        <position position="175"/>
    </location>
</feature>
<dbReference type="EMBL" id="FONN01000006">
    <property type="protein sequence ID" value="SFE76914.1"/>
    <property type="molecule type" value="Genomic_DNA"/>
</dbReference>
<keyword evidence="9" id="KW-1185">Reference proteome</keyword>
<evidence type="ECO:0000259" key="7">
    <source>
        <dbReference type="Pfam" id="PF00082"/>
    </source>
</evidence>
<comment type="similarity">
    <text evidence="1 5 6">Belongs to the peptidase S8 family.</text>
</comment>
<evidence type="ECO:0000256" key="3">
    <source>
        <dbReference type="ARBA" id="ARBA00022801"/>
    </source>
</evidence>
<name>A0A1I2D8T3_9BACL</name>
<keyword evidence="4 5" id="KW-0720">Serine protease</keyword>
<feature type="domain" description="Peptidase S8/S53" evidence="7">
    <location>
        <begin position="167"/>
        <end position="449"/>
    </location>
</feature>
<proteinExistence type="inferred from homology"/>
<evidence type="ECO:0000256" key="6">
    <source>
        <dbReference type="RuleBase" id="RU003355"/>
    </source>
</evidence>
<evidence type="ECO:0000256" key="5">
    <source>
        <dbReference type="PROSITE-ProRule" id="PRU01240"/>
    </source>
</evidence>
<keyword evidence="2 5" id="KW-0645">Protease</keyword>
<dbReference type="InterPro" id="IPR000209">
    <property type="entry name" value="Peptidase_S8/S53_dom"/>
</dbReference>
<accession>A0A1I2D8T3</accession>
<dbReference type="GO" id="GO:0006508">
    <property type="term" value="P:proteolysis"/>
    <property type="evidence" value="ECO:0007669"/>
    <property type="project" value="UniProtKB-KW"/>
</dbReference>
<dbReference type="PRINTS" id="PR00723">
    <property type="entry name" value="SUBTILISIN"/>
</dbReference>
<dbReference type="PROSITE" id="PS00137">
    <property type="entry name" value="SUBTILASE_HIS"/>
    <property type="match status" value="1"/>
</dbReference>
<evidence type="ECO:0000256" key="1">
    <source>
        <dbReference type="ARBA" id="ARBA00011073"/>
    </source>
</evidence>
<organism evidence="8 9">
    <name type="scientific">Paenibacillus algorifonticola</name>
    <dbReference type="NCBI Taxonomy" id="684063"/>
    <lineage>
        <taxon>Bacteria</taxon>
        <taxon>Bacillati</taxon>
        <taxon>Bacillota</taxon>
        <taxon>Bacilli</taxon>
        <taxon>Bacillales</taxon>
        <taxon>Paenibacillaceae</taxon>
        <taxon>Paenibacillus</taxon>
    </lineage>
</organism>
<reference evidence="9" key="1">
    <citation type="submission" date="2016-10" db="EMBL/GenBank/DDBJ databases">
        <authorList>
            <person name="Varghese N."/>
            <person name="Submissions S."/>
        </authorList>
    </citation>
    <scope>NUCLEOTIDE SEQUENCE [LARGE SCALE GENOMIC DNA]</scope>
    <source>
        <strain evidence="9">CGMCC 1.10223</strain>
    </source>
</reference>
<sequence length="479" mass="52198">MKQITSRLLKSLIITAILLLTLTNNNLLSANGTDTTGQPVTSHELIVVKDKSFVNLLIKFISNKYPDLKLDYIKEIGVIQIEHPQEEVLENASKYIHKKFKRFIVQESEVINPLDLDAVLAAQFATNAESNGMPNFQNDPNVYSYWQWGVNYVTENKKSYSITKGSHDVSVAILDSGIDLNHPDLADNIISPGQSFVPGELTAMDYNGHGTKVAGIIAANGNLTGIGPEIGIVPYKVFSREGGRAFWMIQAMVKAANDGHEVLNISSGIYQTYSEKSGGAVVEAFQRAIDYTNNKGSVIVNSAGNEGVDIDQIIPTGEDGGGVIRLPSVFSKVITVGASTLERMPAPYSNYGEKVDFYAPGGSYGPIAHEDEFDFSFLLLTTYPTYLEQSTIAQLISLPKGYDLDIGTSLATPAVSATYALVIHKLKENKLNKAPEEISSMLREMATQLSVNDPAGRTVGMVNAFKALQYVENESMPLK</sequence>
<dbReference type="Proteomes" id="UP000183410">
    <property type="component" value="Unassembled WGS sequence"/>
</dbReference>
<evidence type="ECO:0000313" key="8">
    <source>
        <dbReference type="EMBL" id="SFE76914.1"/>
    </source>
</evidence>
<dbReference type="PROSITE" id="PS00138">
    <property type="entry name" value="SUBTILASE_SER"/>
    <property type="match status" value="1"/>
</dbReference>
<gene>
    <name evidence="8" type="ORF">SAMN04487969_106188</name>
</gene>
<dbReference type="InterPro" id="IPR015500">
    <property type="entry name" value="Peptidase_S8_subtilisin-rel"/>
</dbReference>
<evidence type="ECO:0000256" key="2">
    <source>
        <dbReference type="ARBA" id="ARBA00022670"/>
    </source>
</evidence>
<dbReference type="GO" id="GO:0004252">
    <property type="term" value="F:serine-type endopeptidase activity"/>
    <property type="evidence" value="ECO:0007669"/>
    <property type="project" value="UniProtKB-UniRule"/>
</dbReference>
<dbReference type="SUPFAM" id="SSF52743">
    <property type="entry name" value="Subtilisin-like"/>
    <property type="match status" value="1"/>
</dbReference>
<protein>
    <submittedName>
        <fullName evidence="8">Subtilase family protein</fullName>
    </submittedName>
</protein>
<feature type="active site" description="Charge relay system" evidence="5">
    <location>
        <position position="209"/>
    </location>
</feature>
<dbReference type="PROSITE" id="PS51892">
    <property type="entry name" value="SUBTILASE"/>
    <property type="match status" value="1"/>
</dbReference>
<evidence type="ECO:0000256" key="4">
    <source>
        <dbReference type="ARBA" id="ARBA00022825"/>
    </source>
</evidence>
<dbReference type="InterPro" id="IPR036852">
    <property type="entry name" value="Peptidase_S8/S53_dom_sf"/>
</dbReference>
<dbReference type="InterPro" id="IPR022398">
    <property type="entry name" value="Peptidase_S8_His-AS"/>
</dbReference>
<dbReference type="PROSITE" id="PS00136">
    <property type="entry name" value="SUBTILASE_ASP"/>
    <property type="match status" value="1"/>
</dbReference>
<dbReference type="RefSeq" id="WP_052737017.1">
    <property type="nucleotide sequence ID" value="NZ_FONN01000006.1"/>
</dbReference>
<dbReference type="PANTHER" id="PTHR43806">
    <property type="entry name" value="PEPTIDASE S8"/>
    <property type="match status" value="1"/>
</dbReference>
<dbReference type="InterPro" id="IPR023827">
    <property type="entry name" value="Peptidase_S8_Asp-AS"/>
</dbReference>
<evidence type="ECO:0000313" key="9">
    <source>
        <dbReference type="Proteomes" id="UP000183410"/>
    </source>
</evidence>
<dbReference type="Pfam" id="PF00082">
    <property type="entry name" value="Peptidase_S8"/>
    <property type="match status" value="1"/>
</dbReference>
<dbReference type="InterPro" id="IPR050131">
    <property type="entry name" value="Peptidase_S8_subtilisin-like"/>
</dbReference>
<dbReference type="InterPro" id="IPR023828">
    <property type="entry name" value="Peptidase_S8_Ser-AS"/>
</dbReference>
<dbReference type="PANTHER" id="PTHR43806:SF11">
    <property type="entry name" value="CEREVISIN-RELATED"/>
    <property type="match status" value="1"/>
</dbReference>
<keyword evidence="3 5" id="KW-0378">Hydrolase</keyword>
<dbReference type="Gene3D" id="3.40.50.200">
    <property type="entry name" value="Peptidase S8/S53 domain"/>
    <property type="match status" value="1"/>
</dbReference>
<feature type="active site" description="Charge relay system" evidence="5">
    <location>
        <position position="409"/>
    </location>
</feature>